<evidence type="ECO:0000256" key="8">
    <source>
        <dbReference type="PIRSR" id="PIRSR000232-1"/>
    </source>
</evidence>
<dbReference type="PIRSF" id="PIRSF000232">
    <property type="entry name" value="YdjA"/>
    <property type="match status" value="1"/>
</dbReference>
<proteinExistence type="inferred from homology"/>
<dbReference type="AlphaFoldDB" id="A0A1W1W0I5"/>
<dbReference type="InterPro" id="IPR029479">
    <property type="entry name" value="Nitroreductase"/>
</dbReference>
<keyword evidence="4 7" id="KW-0521">NADP</keyword>
<gene>
    <name evidence="10" type="ORF">SAMN00808754_2751</name>
</gene>
<dbReference type="OrthoDB" id="9812105at2"/>
<dbReference type="PANTHER" id="PTHR23026">
    <property type="entry name" value="NADPH NITROREDUCTASE"/>
    <property type="match status" value="1"/>
</dbReference>
<keyword evidence="5 7" id="KW-0560">Oxidoreductase</keyword>
<protein>
    <recommendedName>
        <fullName evidence="7">Putative NAD(P)H nitroreductase</fullName>
        <ecNumber evidence="7">1.-.-.-</ecNumber>
    </recommendedName>
</protein>
<dbReference type="InterPro" id="IPR026021">
    <property type="entry name" value="YdjA-like"/>
</dbReference>
<comment type="cofactor">
    <cofactor evidence="8">
        <name>FMN</name>
        <dbReference type="ChEBI" id="CHEBI:58210"/>
    </cofactor>
    <text evidence="8">Binds 1 FMN per subunit.</text>
</comment>
<accession>A0A1W1W0I5</accession>
<dbReference type="Pfam" id="PF00881">
    <property type="entry name" value="Nitroreductase"/>
    <property type="match status" value="1"/>
</dbReference>
<evidence type="ECO:0000256" key="1">
    <source>
        <dbReference type="ARBA" id="ARBA00007118"/>
    </source>
</evidence>
<dbReference type="EMBL" id="LT838272">
    <property type="protein sequence ID" value="SMB99108.1"/>
    <property type="molecule type" value="Genomic_DNA"/>
</dbReference>
<evidence type="ECO:0000313" key="10">
    <source>
        <dbReference type="EMBL" id="SMB99108.1"/>
    </source>
</evidence>
<dbReference type="RefSeq" id="WP_084666455.1">
    <property type="nucleotide sequence ID" value="NZ_LT838272.1"/>
</dbReference>
<dbReference type="Proteomes" id="UP000192569">
    <property type="component" value="Chromosome I"/>
</dbReference>
<dbReference type="InterPro" id="IPR050627">
    <property type="entry name" value="Nitroreductase/BluB"/>
</dbReference>
<keyword evidence="3 7" id="KW-0288">FMN</keyword>
<feature type="domain" description="Nitroreductase" evidence="9">
    <location>
        <begin position="8"/>
        <end position="168"/>
    </location>
</feature>
<organism evidence="10 11">
    <name type="scientific">Thermanaeromonas toyohensis ToBE</name>
    <dbReference type="NCBI Taxonomy" id="698762"/>
    <lineage>
        <taxon>Bacteria</taxon>
        <taxon>Bacillati</taxon>
        <taxon>Bacillota</taxon>
        <taxon>Clostridia</taxon>
        <taxon>Neomoorellales</taxon>
        <taxon>Neomoorellaceae</taxon>
        <taxon>Thermanaeromonas</taxon>
    </lineage>
</organism>
<evidence type="ECO:0000256" key="6">
    <source>
        <dbReference type="ARBA" id="ARBA00023027"/>
    </source>
</evidence>
<comment type="similarity">
    <text evidence="1 7">Belongs to the nitroreductase family.</text>
</comment>
<evidence type="ECO:0000256" key="2">
    <source>
        <dbReference type="ARBA" id="ARBA00022630"/>
    </source>
</evidence>
<evidence type="ECO:0000256" key="7">
    <source>
        <dbReference type="PIRNR" id="PIRNR000232"/>
    </source>
</evidence>
<dbReference type="GO" id="GO:0016491">
    <property type="term" value="F:oxidoreductase activity"/>
    <property type="evidence" value="ECO:0007669"/>
    <property type="project" value="UniProtKB-UniRule"/>
</dbReference>
<keyword evidence="2 7" id="KW-0285">Flavoprotein</keyword>
<evidence type="ECO:0000256" key="4">
    <source>
        <dbReference type="ARBA" id="ARBA00022857"/>
    </source>
</evidence>
<evidence type="ECO:0000256" key="5">
    <source>
        <dbReference type="ARBA" id="ARBA00023002"/>
    </source>
</evidence>
<dbReference type="PANTHER" id="PTHR23026:SF123">
    <property type="entry name" value="NAD(P)H NITROREDUCTASE RV3131-RELATED"/>
    <property type="match status" value="1"/>
</dbReference>
<evidence type="ECO:0000259" key="9">
    <source>
        <dbReference type="Pfam" id="PF00881"/>
    </source>
</evidence>
<feature type="binding site" description="in other chain" evidence="8">
    <location>
        <begin position="137"/>
        <end position="139"/>
    </location>
    <ligand>
        <name>FMN</name>
        <dbReference type="ChEBI" id="CHEBI:58210"/>
        <note>ligand shared between dimeric partners</note>
    </ligand>
</feature>
<dbReference type="InterPro" id="IPR000415">
    <property type="entry name" value="Nitroreductase-like"/>
</dbReference>
<name>A0A1W1W0I5_9FIRM</name>
<keyword evidence="11" id="KW-1185">Reference proteome</keyword>
<dbReference type="Gene3D" id="3.40.109.10">
    <property type="entry name" value="NADH Oxidase"/>
    <property type="match status" value="1"/>
</dbReference>
<dbReference type="SUPFAM" id="SSF55469">
    <property type="entry name" value="FMN-dependent nitroreductase-like"/>
    <property type="match status" value="1"/>
</dbReference>
<dbReference type="EC" id="1.-.-.-" evidence="7"/>
<dbReference type="STRING" id="698762.SAMN00808754_2751"/>
<evidence type="ECO:0000256" key="3">
    <source>
        <dbReference type="ARBA" id="ARBA00022643"/>
    </source>
</evidence>
<sequence length="192" mass="21597">MELYEAMEKRRSIRKFKPDPVPRETLTRILQKAIWAPSGNNLQPWEFIVVTGVKKEELAMSYGRITEFGFPPAGKRTEAQEKFLEWAKTLGGAPVAVVALSPVHGDPLTRKMNLESVAAAFTYLLLAATAEGLGTCWMTGPLRNEKEVRRILEIPDDKEIVAITPLGYPDEEPVPPPRKDPELKEKVQWIGF</sequence>
<reference evidence="10 11" key="1">
    <citation type="submission" date="2017-04" db="EMBL/GenBank/DDBJ databases">
        <authorList>
            <person name="Afonso C.L."/>
            <person name="Miller P.J."/>
            <person name="Scott M.A."/>
            <person name="Spackman E."/>
            <person name="Goraichik I."/>
            <person name="Dimitrov K.M."/>
            <person name="Suarez D.L."/>
            <person name="Swayne D.E."/>
        </authorList>
    </citation>
    <scope>NUCLEOTIDE SEQUENCE [LARGE SCALE GENOMIC DNA]</scope>
    <source>
        <strain evidence="10 11">ToBE</strain>
    </source>
</reference>
<keyword evidence="6 7" id="KW-0520">NAD</keyword>
<feature type="binding site" description="in other chain" evidence="8">
    <location>
        <begin position="10"/>
        <end position="12"/>
    </location>
    <ligand>
        <name>FMN</name>
        <dbReference type="ChEBI" id="CHEBI:58210"/>
        <note>ligand shared between dimeric partners</note>
    </ligand>
</feature>
<evidence type="ECO:0000313" key="11">
    <source>
        <dbReference type="Proteomes" id="UP000192569"/>
    </source>
</evidence>